<feature type="transmembrane region" description="Helical" evidence="1">
    <location>
        <begin position="395"/>
        <end position="418"/>
    </location>
</feature>
<proteinExistence type="predicted"/>
<feature type="transmembrane region" description="Helical" evidence="1">
    <location>
        <begin position="324"/>
        <end position="346"/>
    </location>
</feature>
<keyword evidence="1" id="KW-0472">Membrane</keyword>
<dbReference type="Pfam" id="PF12412">
    <property type="entry name" value="DUF3667"/>
    <property type="match status" value="1"/>
</dbReference>
<dbReference type="EMBL" id="DXAV01000050">
    <property type="protein sequence ID" value="HIZ91645.1"/>
    <property type="molecule type" value="Genomic_DNA"/>
</dbReference>
<accession>A0A9D2GZK4</accession>
<evidence type="ECO:0000313" key="3">
    <source>
        <dbReference type="Proteomes" id="UP000824108"/>
    </source>
</evidence>
<dbReference type="InterPro" id="IPR022134">
    <property type="entry name" value="DUF3667"/>
</dbReference>
<gene>
    <name evidence="2" type="ORF">H9807_05955</name>
</gene>
<sequence length="424" mass="49223">MKLIETLRQRQLRIRRNIEAVRLRRIRRHTRPGYTHCMNCGTRLKGMYCHQCGQYALDTHQPIWKYIRQYFENMYQFDGKIWMTLRLMFTRPGFLTNEFNDGKINSYVHPFRLYMCISVVFFTLFFMAAERATDRALLSIAGEQIPNTVMDALLRDDAVALPDTTVYAYNTETLLQVLDAHGTQHADSLVRLHYQDRGDELNLVTLPRLLFDSCLTRTAVHEETQTEVSVLRRTARLGTPDEEERFYLDLPIDTVTGRITANTYDWMTRLDPAEQLHQQATASFVLGQLSKWTPLFLMFLLPVQALLFKLFYRNRRFMEHFAHSTHLSSLLLVLLVAPAAILLWHFNAERYTDVVTNGVEDAIIFLTPLALLAYQLVSMHTVYREGWGKTTAKCLLTFFLFNLLALGTATGLILWLTFKAMGKV</sequence>
<dbReference type="Proteomes" id="UP000824108">
    <property type="component" value="Unassembled WGS sequence"/>
</dbReference>
<reference evidence="2" key="2">
    <citation type="submission" date="2021-04" db="EMBL/GenBank/DDBJ databases">
        <authorList>
            <person name="Gilroy R."/>
        </authorList>
    </citation>
    <scope>NUCLEOTIDE SEQUENCE</scope>
    <source>
        <strain evidence="2">CHK118-2852</strain>
    </source>
</reference>
<dbReference type="AlphaFoldDB" id="A0A9D2GZK4"/>
<evidence type="ECO:0000313" key="2">
    <source>
        <dbReference type="EMBL" id="HIZ91645.1"/>
    </source>
</evidence>
<evidence type="ECO:0000256" key="1">
    <source>
        <dbReference type="SAM" id="Phobius"/>
    </source>
</evidence>
<keyword evidence="1" id="KW-0812">Transmembrane</keyword>
<keyword evidence="1" id="KW-1133">Transmembrane helix</keyword>
<name>A0A9D2GZK4_9BACE</name>
<feature type="transmembrane region" description="Helical" evidence="1">
    <location>
        <begin position="292"/>
        <end position="312"/>
    </location>
</feature>
<feature type="transmembrane region" description="Helical" evidence="1">
    <location>
        <begin position="362"/>
        <end position="383"/>
    </location>
</feature>
<comment type="caution">
    <text evidence="2">The sequence shown here is derived from an EMBL/GenBank/DDBJ whole genome shotgun (WGS) entry which is preliminary data.</text>
</comment>
<feature type="transmembrane region" description="Helical" evidence="1">
    <location>
        <begin position="111"/>
        <end position="129"/>
    </location>
</feature>
<reference evidence="2" key="1">
    <citation type="journal article" date="2021" name="PeerJ">
        <title>Extensive microbial diversity within the chicken gut microbiome revealed by metagenomics and culture.</title>
        <authorList>
            <person name="Gilroy R."/>
            <person name="Ravi A."/>
            <person name="Getino M."/>
            <person name="Pursley I."/>
            <person name="Horton D.L."/>
            <person name="Alikhan N.F."/>
            <person name="Baker D."/>
            <person name="Gharbi K."/>
            <person name="Hall N."/>
            <person name="Watson M."/>
            <person name="Adriaenssens E.M."/>
            <person name="Foster-Nyarko E."/>
            <person name="Jarju S."/>
            <person name="Secka A."/>
            <person name="Antonio M."/>
            <person name="Oren A."/>
            <person name="Chaudhuri R.R."/>
            <person name="La Ragione R."/>
            <person name="Hildebrand F."/>
            <person name="Pallen M.J."/>
        </authorList>
    </citation>
    <scope>NUCLEOTIDE SEQUENCE</scope>
    <source>
        <strain evidence="2">CHK118-2852</strain>
    </source>
</reference>
<organism evidence="2 3">
    <name type="scientific">Candidatus Bacteroides merdavium</name>
    <dbReference type="NCBI Taxonomy" id="2838472"/>
    <lineage>
        <taxon>Bacteria</taxon>
        <taxon>Pseudomonadati</taxon>
        <taxon>Bacteroidota</taxon>
        <taxon>Bacteroidia</taxon>
        <taxon>Bacteroidales</taxon>
        <taxon>Bacteroidaceae</taxon>
        <taxon>Bacteroides</taxon>
    </lineage>
</organism>
<protein>
    <submittedName>
        <fullName evidence="2">DUF3667 domain-containing protein</fullName>
    </submittedName>
</protein>